<comment type="caution">
    <text evidence="3">The sequence shown here is derived from an EMBL/GenBank/DDBJ whole genome shotgun (WGS) entry which is preliminary data.</text>
</comment>
<sequence>MEVIERLNHLLEGEVIRRFSATIGHRALGIVANAMIVWRVPPEDVERVGSIMASFDEVTHCYERPSTATWPYNLYSVVHSPSRDKCQKVAAEISRKTGIDEYQVLFSEREFKKTGARI</sequence>
<dbReference type="PATRIC" id="fig|301375.6.peg.299"/>
<evidence type="ECO:0000313" key="3">
    <source>
        <dbReference type="EMBL" id="KUK97236.1"/>
    </source>
</evidence>
<dbReference type="Proteomes" id="UP000053961">
    <property type="component" value="Unassembled WGS sequence"/>
</dbReference>
<feature type="domain" description="Siroheme decarboxylase AsnC-like ligand binding" evidence="1">
    <location>
        <begin position="28"/>
        <end position="112"/>
    </location>
</feature>
<organism evidence="3 4">
    <name type="scientific">Methanothrix harundinacea</name>
    <dbReference type="NCBI Taxonomy" id="301375"/>
    <lineage>
        <taxon>Archaea</taxon>
        <taxon>Methanobacteriati</taxon>
        <taxon>Methanobacteriota</taxon>
        <taxon>Stenosarchaea group</taxon>
        <taxon>Methanomicrobia</taxon>
        <taxon>Methanotrichales</taxon>
        <taxon>Methanotrichaceae</taxon>
        <taxon>Methanothrix</taxon>
    </lineage>
</organism>
<evidence type="ECO:0000313" key="5">
    <source>
        <dbReference type="Proteomes" id="UP000057043"/>
    </source>
</evidence>
<dbReference type="AlphaFoldDB" id="A0A101IL97"/>
<dbReference type="EMBL" id="LGFT01000012">
    <property type="protein sequence ID" value="KUK44878.1"/>
    <property type="molecule type" value="Genomic_DNA"/>
</dbReference>
<name>A0A101IL97_9EURY</name>
<dbReference type="PANTHER" id="PTHR43413:SF1">
    <property type="entry name" value="SIROHEME DECARBOXYLASE NIRL SUBUNIT"/>
    <property type="match status" value="1"/>
</dbReference>
<protein>
    <submittedName>
        <fullName evidence="3">Transcriptional regulator, AsnC family</fullName>
    </submittedName>
</protein>
<dbReference type="Pfam" id="PF17805">
    <property type="entry name" value="AsnC_trans_reg2"/>
    <property type="match status" value="1"/>
</dbReference>
<dbReference type="Proteomes" id="UP000057043">
    <property type="component" value="Unassembled WGS sequence"/>
</dbReference>
<evidence type="ECO:0000313" key="2">
    <source>
        <dbReference type="EMBL" id="KUK44878.1"/>
    </source>
</evidence>
<proteinExistence type="predicted"/>
<dbReference type="InterPro" id="IPR050684">
    <property type="entry name" value="HTH-Siroheme_Decarb"/>
</dbReference>
<dbReference type="InterPro" id="IPR040523">
    <property type="entry name" value="AsnC_trans_reg2"/>
</dbReference>
<accession>A0A101IL97</accession>
<evidence type="ECO:0000313" key="4">
    <source>
        <dbReference type="Proteomes" id="UP000053961"/>
    </source>
</evidence>
<dbReference type="EMBL" id="LGHB01000003">
    <property type="protein sequence ID" value="KUK97236.1"/>
    <property type="molecule type" value="Genomic_DNA"/>
</dbReference>
<evidence type="ECO:0000259" key="1">
    <source>
        <dbReference type="Pfam" id="PF17805"/>
    </source>
</evidence>
<dbReference type="Gene3D" id="3.30.70.3460">
    <property type="match status" value="1"/>
</dbReference>
<dbReference type="PANTHER" id="PTHR43413">
    <property type="entry name" value="TRANSCRIPTIONAL REGULATOR, ASNC FAMILY"/>
    <property type="match status" value="1"/>
</dbReference>
<reference evidence="4 5" key="2">
    <citation type="journal article" date="2015" name="MBio">
        <title>Genome-Resolved Metagenomic Analysis Reveals Roles for Candidate Phyla and Other Microbial Community Members in Biogeochemical Transformations in Oil Reservoirs.</title>
        <authorList>
            <person name="Hu P."/>
            <person name="Tom L."/>
            <person name="Singh A."/>
            <person name="Thomas B.C."/>
            <person name="Baker B.J."/>
            <person name="Piceno Y.M."/>
            <person name="Andersen G.L."/>
            <person name="Banfield J.F."/>
        </authorList>
    </citation>
    <scope>NUCLEOTIDE SEQUENCE [LARGE SCALE GENOMIC DNA]</scope>
    <source>
        <strain evidence="2">57_489</strain>
    </source>
</reference>
<gene>
    <name evidence="2" type="ORF">XD72_0704</name>
    <name evidence="3" type="ORF">XE07_0391</name>
</gene>
<reference evidence="3" key="1">
    <citation type="journal article" date="2015" name="MBio">
        <title>Genome-resolved metagenomic analysis reveals roles for candidate phyla and other microbial community members in biogeochemical transformations in oil reservoirs.</title>
        <authorList>
            <person name="Hu P."/>
            <person name="Tom L."/>
            <person name="Singh A."/>
            <person name="Thomas B.C."/>
            <person name="Baker B.J."/>
            <person name="Piceno Y.M."/>
            <person name="Andersen G.L."/>
            <person name="Banfield J.F."/>
        </authorList>
    </citation>
    <scope>NUCLEOTIDE SEQUENCE [LARGE SCALE GENOMIC DNA]</scope>
    <source>
        <strain evidence="3">56_747</strain>
    </source>
</reference>